<comment type="subunit">
    <text evidence="8">Heterohexamer.</text>
</comment>
<dbReference type="Proteomes" id="UP000297716">
    <property type="component" value="Unassembled WGS sequence"/>
</dbReference>
<evidence type="ECO:0000256" key="3">
    <source>
        <dbReference type="ARBA" id="ARBA00022792"/>
    </source>
</evidence>
<evidence type="ECO:0000256" key="8">
    <source>
        <dbReference type="RuleBase" id="RU367043"/>
    </source>
</evidence>
<accession>A0A4Z0YWM6</accession>
<feature type="domain" description="Tim10-like" evidence="9">
    <location>
        <begin position="24"/>
        <end position="88"/>
    </location>
</feature>
<keyword evidence="3 8" id="KW-0472">Membrane</keyword>
<evidence type="ECO:0000313" key="10">
    <source>
        <dbReference type="EMBL" id="TGJ83565.1"/>
    </source>
</evidence>
<comment type="domain">
    <text evidence="8">The twin CX3C motif contains 4 conserved Cys residues that form 2 disulfide bonds in the mitochondrial intermembrane space.</text>
</comment>
<keyword evidence="6 8" id="KW-1015">Disulfide bond</keyword>
<keyword evidence="11" id="KW-1185">Reference proteome</keyword>
<dbReference type="InterPro" id="IPR004217">
    <property type="entry name" value="Tim10-like"/>
</dbReference>
<name>A0A4Z0YWM6_9PEZI</name>
<dbReference type="GO" id="GO:0015031">
    <property type="term" value="P:protein transport"/>
    <property type="evidence" value="ECO:0007669"/>
    <property type="project" value="UniProtKB-KW"/>
</dbReference>
<dbReference type="AlphaFoldDB" id="A0A4Z0YWM6"/>
<dbReference type="EMBL" id="SKBN01000090">
    <property type="protein sequence ID" value="TGJ83565.1"/>
    <property type="molecule type" value="Genomic_DNA"/>
</dbReference>
<gene>
    <name evidence="10" type="ORF">E0Z10_g5218</name>
</gene>
<evidence type="ECO:0000256" key="4">
    <source>
        <dbReference type="ARBA" id="ARBA00022927"/>
    </source>
</evidence>
<sequence>MDNLSLDSADLEKLHEKDKAELRQFFQNENQKARVQATIHSLAEVCFKKCITGTIKDGKLDKTEEGCMVNCAERFFDISSLTMKHLQSIRQS</sequence>
<comment type="subcellular location">
    <subcellularLocation>
        <location evidence="1 8">Mitochondrion inner membrane</location>
        <topology evidence="1 8">Peripheral membrane protein</topology>
        <orientation evidence="1 8">Intermembrane side</orientation>
    </subcellularLocation>
</comment>
<evidence type="ECO:0000313" key="11">
    <source>
        <dbReference type="Proteomes" id="UP000297716"/>
    </source>
</evidence>
<evidence type="ECO:0000256" key="2">
    <source>
        <dbReference type="ARBA" id="ARBA00006720"/>
    </source>
</evidence>
<comment type="similarity">
    <text evidence="2 8">Belongs to the small Tim family.</text>
</comment>
<organism evidence="10 11">
    <name type="scientific">Xylaria hypoxylon</name>
    <dbReference type="NCBI Taxonomy" id="37992"/>
    <lineage>
        <taxon>Eukaryota</taxon>
        <taxon>Fungi</taxon>
        <taxon>Dikarya</taxon>
        <taxon>Ascomycota</taxon>
        <taxon>Pezizomycotina</taxon>
        <taxon>Sordariomycetes</taxon>
        <taxon>Xylariomycetidae</taxon>
        <taxon>Xylariales</taxon>
        <taxon>Xylariaceae</taxon>
        <taxon>Xylaria</taxon>
    </lineage>
</organism>
<keyword evidence="5 8" id="KW-0811">Translocation</keyword>
<dbReference type="SUPFAM" id="SSF144122">
    <property type="entry name" value="Tim10-like"/>
    <property type="match status" value="1"/>
</dbReference>
<comment type="caution">
    <text evidence="10">The sequence shown here is derived from an EMBL/GenBank/DDBJ whole genome shotgun (WGS) entry which is preliminary data.</text>
</comment>
<dbReference type="Gene3D" id="1.10.287.810">
    <property type="entry name" value="Mitochondrial import inner membrane translocase subunit tim13 like domains"/>
    <property type="match status" value="1"/>
</dbReference>
<keyword evidence="8" id="KW-0496">Mitochondrion</keyword>
<keyword evidence="7 8" id="KW-0143">Chaperone</keyword>
<dbReference type="GO" id="GO:0005743">
    <property type="term" value="C:mitochondrial inner membrane"/>
    <property type="evidence" value="ECO:0007669"/>
    <property type="project" value="UniProtKB-SubCell"/>
</dbReference>
<dbReference type="InterPro" id="IPR035427">
    <property type="entry name" value="Tim10-like_dom_sf"/>
</dbReference>
<reference evidence="10 11" key="1">
    <citation type="submission" date="2019-03" db="EMBL/GenBank/DDBJ databases">
        <title>Draft genome sequence of Xylaria hypoxylon DSM 108379, a ubiquitous saprotrophic-parasitic fungi on hardwood.</title>
        <authorList>
            <person name="Buettner E."/>
            <person name="Leonhardt S."/>
            <person name="Gebauer A.M."/>
            <person name="Liers C."/>
            <person name="Hofrichter M."/>
            <person name="Kellner H."/>
        </authorList>
    </citation>
    <scope>NUCLEOTIDE SEQUENCE [LARGE SCALE GENOMIC DNA]</scope>
    <source>
        <strain evidence="10 11">DSM 108379</strain>
    </source>
</reference>
<dbReference type="OrthoDB" id="344165at2759"/>
<evidence type="ECO:0000256" key="7">
    <source>
        <dbReference type="ARBA" id="ARBA00023186"/>
    </source>
</evidence>
<evidence type="ECO:0000256" key="1">
    <source>
        <dbReference type="ARBA" id="ARBA00004137"/>
    </source>
</evidence>
<keyword evidence="4 8" id="KW-0653">Protein transport</keyword>
<dbReference type="Pfam" id="PF02953">
    <property type="entry name" value="zf-Tim10_DDP"/>
    <property type="match status" value="1"/>
</dbReference>
<protein>
    <recommendedName>
        <fullName evidence="8">Mitochondrial import inner membrane translocase subunit</fullName>
    </recommendedName>
</protein>
<dbReference type="STRING" id="37992.A0A4Z0YWM6"/>
<keyword evidence="8" id="KW-0813">Transport</keyword>
<comment type="function">
    <text evidence="8">Mitochondrial intermembrane chaperone that participates in the import and insertion of some multi-pass transmembrane proteins into the mitochondrial inner membrane. Also required for the transfer of beta-barrel precursors from the TOM complex to the sorting and assembly machinery (SAM complex) of the outer membrane. Acts as a chaperone-like protein that protects the hydrophobic precursors from aggregation and guide them through the mitochondrial intermembrane space.</text>
</comment>
<evidence type="ECO:0000259" key="9">
    <source>
        <dbReference type="Pfam" id="PF02953"/>
    </source>
</evidence>
<evidence type="ECO:0000256" key="5">
    <source>
        <dbReference type="ARBA" id="ARBA00023010"/>
    </source>
</evidence>
<keyword evidence="3 8" id="KW-0999">Mitochondrion inner membrane</keyword>
<proteinExistence type="inferred from homology"/>
<evidence type="ECO:0000256" key="6">
    <source>
        <dbReference type="ARBA" id="ARBA00023157"/>
    </source>
</evidence>